<evidence type="ECO:0000256" key="4">
    <source>
        <dbReference type="ARBA" id="ARBA00023136"/>
    </source>
</evidence>
<reference evidence="9 10" key="1">
    <citation type="submission" date="2017-06" db="EMBL/GenBank/DDBJ databases">
        <title>Comparative genomic analysis of Ambrosia Fusariam Clade fungi.</title>
        <authorList>
            <person name="Stajich J.E."/>
            <person name="Carrillo J."/>
            <person name="Kijimoto T."/>
            <person name="Eskalen A."/>
            <person name="O'Donnell K."/>
            <person name="Kasson M."/>
        </authorList>
    </citation>
    <scope>NUCLEOTIDE SEQUENCE [LARGE SCALE GENOMIC DNA]</scope>
    <source>
        <strain evidence="9">UCR3666</strain>
    </source>
</reference>
<dbReference type="SUPFAM" id="SSF103473">
    <property type="entry name" value="MFS general substrate transporter"/>
    <property type="match status" value="1"/>
</dbReference>
<feature type="transmembrane region" description="Helical" evidence="7">
    <location>
        <begin position="540"/>
        <end position="561"/>
    </location>
</feature>
<dbReference type="EMBL" id="NKUJ01000034">
    <property type="protein sequence ID" value="RMJ17305.1"/>
    <property type="molecule type" value="Genomic_DNA"/>
</dbReference>
<dbReference type="InterPro" id="IPR036259">
    <property type="entry name" value="MFS_trans_sf"/>
</dbReference>
<feature type="transmembrane region" description="Helical" evidence="7">
    <location>
        <begin position="203"/>
        <end position="229"/>
    </location>
</feature>
<gene>
    <name evidence="9" type="ORF">CDV36_002990</name>
</gene>
<accession>A0A3M2SJ50</accession>
<dbReference type="GO" id="GO:1990961">
    <property type="term" value="P:xenobiotic detoxification by transmembrane export across the plasma membrane"/>
    <property type="evidence" value="ECO:0007669"/>
    <property type="project" value="TreeGrafter"/>
</dbReference>
<dbReference type="PANTHER" id="PTHR23502:SF23">
    <property type="entry name" value="FLUCONAZOLE RESISTANCE PROTEIN 1"/>
    <property type="match status" value="1"/>
</dbReference>
<dbReference type="CDD" id="cd17323">
    <property type="entry name" value="MFS_Tpo1_MDR_like"/>
    <property type="match status" value="1"/>
</dbReference>
<feature type="transmembrane region" description="Helical" evidence="7">
    <location>
        <begin position="507"/>
        <end position="528"/>
    </location>
</feature>
<evidence type="ECO:0000313" key="9">
    <source>
        <dbReference type="EMBL" id="RMJ17305.1"/>
    </source>
</evidence>
<feature type="transmembrane region" description="Helical" evidence="7">
    <location>
        <begin position="172"/>
        <end position="191"/>
    </location>
</feature>
<feature type="transmembrane region" description="Helical" evidence="7">
    <location>
        <begin position="290"/>
        <end position="309"/>
    </location>
</feature>
<dbReference type="Gene3D" id="1.20.1250.20">
    <property type="entry name" value="MFS general substrate transporter like domains"/>
    <property type="match status" value="1"/>
</dbReference>
<feature type="transmembrane region" description="Helical" evidence="7">
    <location>
        <begin position="404"/>
        <end position="425"/>
    </location>
</feature>
<evidence type="ECO:0000256" key="5">
    <source>
        <dbReference type="ARBA" id="ARBA00023180"/>
    </source>
</evidence>
<comment type="caution">
    <text evidence="9">The sequence shown here is derived from an EMBL/GenBank/DDBJ whole genome shotgun (WGS) entry which is preliminary data.</text>
</comment>
<feature type="domain" description="Major facilitator superfamily (MFS) profile" evidence="8">
    <location>
        <begin position="134"/>
        <end position="573"/>
    </location>
</feature>
<keyword evidence="2 7" id="KW-0812">Transmembrane</keyword>
<feature type="region of interest" description="Disordered" evidence="6">
    <location>
        <begin position="52"/>
        <end position="81"/>
    </location>
</feature>
<feature type="transmembrane region" description="Helical" evidence="7">
    <location>
        <begin position="343"/>
        <end position="361"/>
    </location>
</feature>
<keyword evidence="10" id="KW-1185">Reference proteome</keyword>
<dbReference type="GO" id="GO:0015244">
    <property type="term" value="F:fluconazole transmembrane transporter activity"/>
    <property type="evidence" value="ECO:0007669"/>
    <property type="project" value="TreeGrafter"/>
</dbReference>
<keyword evidence="4 7" id="KW-0472">Membrane</keyword>
<name>A0A3M2SJ50_9HYPO</name>
<evidence type="ECO:0000256" key="6">
    <source>
        <dbReference type="SAM" id="MobiDB-lite"/>
    </source>
</evidence>
<evidence type="ECO:0000256" key="3">
    <source>
        <dbReference type="ARBA" id="ARBA00022989"/>
    </source>
</evidence>
<dbReference type="OrthoDB" id="3357846at2759"/>
<keyword evidence="3 7" id="KW-1133">Transmembrane helix</keyword>
<evidence type="ECO:0000313" key="10">
    <source>
        <dbReference type="Proteomes" id="UP000277212"/>
    </source>
</evidence>
<evidence type="ECO:0000256" key="7">
    <source>
        <dbReference type="SAM" id="Phobius"/>
    </source>
</evidence>
<dbReference type="InterPro" id="IPR020846">
    <property type="entry name" value="MFS_dom"/>
</dbReference>
<sequence length="573" mass="62599">MPSKLADTPIWWLARQTFGKKKYRFYEEEDEFRSRISHPGWDQNFDTVESPAGSSIAPAYSSTCPTPRNGALDPNPIGDENDVSKLQSRLDRVSSMEKGTRQGGSDGKLMIVDWYNQSDPANPINWPLWKKAHVILTINFTAFVVYMASAIYTPSQPGIQSEFNVSATASSLGLGIFVIGYGTGSLFWSPVSEIPVVGRNGPYVPTLIVFLILSVPTALSNSFGMLLAFRFLQGFFGSPVLSTGGASLGDIVDPYTKPYSLYTWAISAFAGPSVGTIIAGFTVPRLGWRWGLWEILIVVSPALVLLLFLPETSPPTILYRRAKLIRELTGSDSYITRSEIESSNVTLMARFYGYLVIPWKINLLDPSIMFTSVYSGLTYAIFLSMFEFFPMVYGDIYGMAPGEIGLVLICNIVATIVAGVPYLAFVYCKVNPSVKQGSPMSPERRLLPAVIGSFLIPAGIFIFGWTSRPSIHWMVPTIGALLSTSGFVVILQSIFVYITLAYPTYSASLFAGNGFIKGLVACGGILWSHPLYQGLGLSKGMSVLGALCAACIAGTLVLYAWGHKLREKSRFAV</sequence>
<dbReference type="Pfam" id="PF07690">
    <property type="entry name" value="MFS_1"/>
    <property type="match status" value="1"/>
</dbReference>
<organism evidence="9 10">
    <name type="scientific">Fusarium kuroshium</name>
    <dbReference type="NCBI Taxonomy" id="2010991"/>
    <lineage>
        <taxon>Eukaryota</taxon>
        <taxon>Fungi</taxon>
        <taxon>Dikarya</taxon>
        <taxon>Ascomycota</taxon>
        <taxon>Pezizomycotina</taxon>
        <taxon>Sordariomycetes</taxon>
        <taxon>Hypocreomycetidae</taxon>
        <taxon>Hypocreales</taxon>
        <taxon>Nectriaceae</taxon>
        <taxon>Fusarium</taxon>
        <taxon>Fusarium solani species complex</taxon>
    </lineage>
</organism>
<dbReference type="STRING" id="2010991.A0A3M2SJ50"/>
<dbReference type="PROSITE" id="PS50850">
    <property type="entry name" value="MFS"/>
    <property type="match status" value="1"/>
</dbReference>
<evidence type="ECO:0000256" key="1">
    <source>
        <dbReference type="ARBA" id="ARBA00004141"/>
    </source>
</evidence>
<comment type="subcellular location">
    <subcellularLocation>
        <location evidence="1">Membrane</location>
        <topology evidence="1">Multi-pass membrane protein</topology>
    </subcellularLocation>
</comment>
<evidence type="ECO:0000256" key="2">
    <source>
        <dbReference type="ARBA" id="ARBA00022692"/>
    </source>
</evidence>
<protein>
    <recommendedName>
        <fullName evidence="8">Major facilitator superfamily (MFS) profile domain-containing protein</fullName>
    </recommendedName>
</protein>
<feature type="transmembrane region" description="Helical" evidence="7">
    <location>
        <begin position="134"/>
        <end position="152"/>
    </location>
</feature>
<feature type="transmembrane region" description="Helical" evidence="7">
    <location>
        <begin position="478"/>
        <end position="500"/>
    </location>
</feature>
<evidence type="ECO:0000259" key="8">
    <source>
        <dbReference type="PROSITE" id="PS50850"/>
    </source>
</evidence>
<dbReference type="GO" id="GO:0005886">
    <property type="term" value="C:plasma membrane"/>
    <property type="evidence" value="ECO:0007669"/>
    <property type="project" value="TreeGrafter"/>
</dbReference>
<feature type="transmembrane region" description="Helical" evidence="7">
    <location>
        <begin position="446"/>
        <end position="466"/>
    </location>
</feature>
<proteinExistence type="predicted"/>
<dbReference type="InterPro" id="IPR011701">
    <property type="entry name" value="MFS"/>
</dbReference>
<dbReference type="Proteomes" id="UP000277212">
    <property type="component" value="Unassembled WGS sequence"/>
</dbReference>
<feature type="transmembrane region" description="Helical" evidence="7">
    <location>
        <begin position="373"/>
        <end position="392"/>
    </location>
</feature>
<dbReference type="AlphaFoldDB" id="A0A3M2SJ50"/>
<keyword evidence="5" id="KW-0325">Glycoprotein</keyword>
<dbReference type="PANTHER" id="PTHR23502">
    <property type="entry name" value="MAJOR FACILITATOR SUPERFAMILY"/>
    <property type="match status" value="1"/>
</dbReference>
<feature type="transmembrane region" description="Helical" evidence="7">
    <location>
        <begin position="261"/>
        <end position="283"/>
    </location>
</feature>